<dbReference type="PANTHER" id="PTHR24413">
    <property type="entry name" value="SPECKLE-TYPE POZ PROTEIN"/>
    <property type="match status" value="1"/>
</dbReference>
<dbReference type="AlphaFoldDB" id="A0AAN7H7L9"/>
<dbReference type="EMBL" id="MU860453">
    <property type="protein sequence ID" value="KAK4233898.1"/>
    <property type="molecule type" value="Genomic_DNA"/>
</dbReference>
<accession>A0AAN7H7L9</accession>
<keyword evidence="3" id="KW-1185">Reference proteome</keyword>
<name>A0AAN7H7L9_9PEZI</name>
<organism evidence="2 3">
    <name type="scientific">Achaetomium macrosporum</name>
    <dbReference type="NCBI Taxonomy" id="79813"/>
    <lineage>
        <taxon>Eukaryota</taxon>
        <taxon>Fungi</taxon>
        <taxon>Dikarya</taxon>
        <taxon>Ascomycota</taxon>
        <taxon>Pezizomycotina</taxon>
        <taxon>Sordariomycetes</taxon>
        <taxon>Sordariomycetidae</taxon>
        <taxon>Sordariales</taxon>
        <taxon>Chaetomiaceae</taxon>
        <taxon>Achaetomium</taxon>
    </lineage>
</organism>
<sequence length="199" mass="22580">MENQLLRWNEQLFETGLLSDATIKCGDRKWNVHKSILCSRCMHFEKPFIGEWSESQTGEIQIDEFDPLVVDGLLRYIYTGALRLVYADTPSGDTNLTDIRKAFVDFIRTGRFRFLEDAYFNRFLDEQVPALALDLFRTMRKAGDLSGVCASAGQGQSRGPSGIIRTSCPKCPRSYPLIQTLSRPWTLSCPRRAFGSGRP</sequence>
<dbReference type="Gene3D" id="3.30.710.10">
    <property type="entry name" value="Potassium Channel Kv1.1, Chain A"/>
    <property type="match status" value="1"/>
</dbReference>
<comment type="caution">
    <text evidence="2">The sequence shown here is derived from an EMBL/GenBank/DDBJ whole genome shotgun (WGS) entry which is preliminary data.</text>
</comment>
<dbReference type="Pfam" id="PF00651">
    <property type="entry name" value="BTB"/>
    <property type="match status" value="1"/>
</dbReference>
<evidence type="ECO:0000313" key="2">
    <source>
        <dbReference type="EMBL" id="KAK4233898.1"/>
    </source>
</evidence>
<dbReference type="SUPFAM" id="SSF54695">
    <property type="entry name" value="POZ domain"/>
    <property type="match status" value="1"/>
</dbReference>
<protein>
    <submittedName>
        <fullName evidence="2">BTB/POZ protein</fullName>
    </submittedName>
</protein>
<evidence type="ECO:0000313" key="3">
    <source>
        <dbReference type="Proteomes" id="UP001303760"/>
    </source>
</evidence>
<dbReference type="SMART" id="SM00225">
    <property type="entry name" value="BTB"/>
    <property type="match status" value="1"/>
</dbReference>
<gene>
    <name evidence="2" type="ORF">C8A03DRAFT_38361</name>
</gene>
<dbReference type="InterPro" id="IPR000210">
    <property type="entry name" value="BTB/POZ_dom"/>
</dbReference>
<dbReference type="InterPro" id="IPR011333">
    <property type="entry name" value="SKP1/BTB/POZ_sf"/>
</dbReference>
<evidence type="ECO:0000259" key="1">
    <source>
        <dbReference type="PROSITE" id="PS50097"/>
    </source>
</evidence>
<feature type="domain" description="BTB" evidence="1">
    <location>
        <begin position="19"/>
        <end position="86"/>
    </location>
</feature>
<dbReference type="Proteomes" id="UP001303760">
    <property type="component" value="Unassembled WGS sequence"/>
</dbReference>
<dbReference type="PROSITE" id="PS50097">
    <property type="entry name" value="BTB"/>
    <property type="match status" value="1"/>
</dbReference>
<reference evidence="2" key="2">
    <citation type="submission" date="2023-05" db="EMBL/GenBank/DDBJ databases">
        <authorList>
            <consortium name="Lawrence Berkeley National Laboratory"/>
            <person name="Steindorff A."/>
            <person name="Hensen N."/>
            <person name="Bonometti L."/>
            <person name="Westerberg I."/>
            <person name="Brannstrom I.O."/>
            <person name="Guillou S."/>
            <person name="Cros-Aarteil S."/>
            <person name="Calhoun S."/>
            <person name="Haridas S."/>
            <person name="Kuo A."/>
            <person name="Mondo S."/>
            <person name="Pangilinan J."/>
            <person name="Riley R."/>
            <person name="Labutti K."/>
            <person name="Andreopoulos B."/>
            <person name="Lipzen A."/>
            <person name="Chen C."/>
            <person name="Yanf M."/>
            <person name="Daum C."/>
            <person name="Ng V."/>
            <person name="Clum A."/>
            <person name="Ohm R."/>
            <person name="Martin F."/>
            <person name="Silar P."/>
            <person name="Natvig D."/>
            <person name="Lalanne C."/>
            <person name="Gautier V."/>
            <person name="Ament-Velasquez S.L."/>
            <person name="Kruys A."/>
            <person name="Hutchinson M.I."/>
            <person name="Powell A.J."/>
            <person name="Barry K."/>
            <person name="Miller A.N."/>
            <person name="Grigoriev I.V."/>
            <person name="Debuchy R."/>
            <person name="Gladieux P."/>
            <person name="Thoren M.H."/>
            <person name="Johannesson H."/>
        </authorList>
    </citation>
    <scope>NUCLEOTIDE SEQUENCE</scope>
    <source>
        <strain evidence="2">CBS 532.94</strain>
    </source>
</reference>
<reference evidence="2" key="1">
    <citation type="journal article" date="2023" name="Mol. Phylogenet. Evol.">
        <title>Genome-scale phylogeny and comparative genomics of the fungal order Sordariales.</title>
        <authorList>
            <person name="Hensen N."/>
            <person name="Bonometti L."/>
            <person name="Westerberg I."/>
            <person name="Brannstrom I.O."/>
            <person name="Guillou S."/>
            <person name="Cros-Aarteil S."/>
            <person name="Calhoun S."/>
            <person name="Haridas S."/>
            <person name="Kuo A."/>
            <person name="Mondo S."/>
            <person name="Pangilinan J."/>
            <person name="Riley R."/>
            <person name="LaButti K."/>
            <person name="Andreopoulos B."/>
            <person name="Lipzen A."/>
            <person name="Chen C."/>
            <person name="Yan M."/>
            <person name="Daum C."/>
            <person name="Ng V."/>
            <person name="Clum A."/>
            <person name="Steindorff A."/>
            <person name="Ohm R.A."/>
            <person name="Martin F."/>
            <person name="Silar P."/>
            <person name="Natvig D.O."/>
            <person name="Lalanne C."/>
            <person name="Gautier V."/>
            <person name="Ament-Velasquez S.L."/>
            <person name="Kruys A."/>
            <person name="Hutchinson M.I."/>
            <person name="Powell A.J."/>
            <person name="Barry K."/>
            <person name="Miller A.N."/>
            <person name="Grigoriev I.V."/>
            <person name="Debuchy R."/>
            <person name="Gladieux P."/>
            <person name="Hiltunen Thoren M."/>
            <person name="Johannesson H."/>
        </authorList>
    </citation>
    <scope>NUCLEOTIDE SEQUENCE</scope>
    <source>
        <strain evidence="2">CBS 532.94</strain>
    </source>
</reference>
<dbReference type="CDD" id="cd18186">
    <property type="entry name" value="BTB_POZ_ZBTB_KLHL-like"/>
    <property type="match status" value="1"/>
</dbReference>
<proteinExistence type="predicted"/>